<name>A0ABM1PBM2_DROAR</name>
<dbReference type="GeneID" id="108614901"/>
<dbReference type="Proteomes" id="UP000694904">
    <property type="component" value="Chromosome 5"/>
</dbReference>
<dbReference type="PANTHER" id="PTHR21112">
    <property type="entry name" value="CHEMOSENSORY PROTEIN A 29A-RELATED"/>
    <property type="match status" value="1"/>
</dbReference>
<feature type="signal peptide" evidence="1">
    <location>
        <begin position="1"/>
        <end position="19"/>
    </location>
</feature>
<dbReference type="InterPro" id="IPR010512">
    <property type="entry name" value="DUF1091"/>
</dbReference>
<protein>
    <submittedName>
        <fullName evidence="3">Uncharacterized protein LOC108614901</fullName>
    </submittedName>
</protein>
<accession>A0ABM1PBM2</accession>
<dbReference type="SMART" id="SM00697">
    <property type="entry name" value="DM8"/>
    <property type="match status" value="1"/>
</dbReference>
<reference evidence="2" key="1">
    <citation type="journal article" date="1997" name="Nucleic Acids Res.">
        <title>tRNAscan-SE: a program for improved detection of transfer RNA genes in genomic sequence.</title>
        <authorList>
            <person name="Lowe T.M."/>
            <person name="Eddy S.R."/>
        </authorList>
    </citation>
    <scope>NUCLEOTIDE SEQUENCE [LARGE SCALE GENOMIC DNA]</scope>
</reference>
<keyword evidence="2" id="KW-1185">Reference proteome</keyword>
<proteinExistence type="predicted"/>
<feature type="chain" id="PRO_5045788062" evidence="1">
    <location>
        <begin position="20"/>
        <end position="187"/>
    </location>
</feature>
<dbReference type="RefSeq" id="XP_017864608.1">
    <property type="nucleotide sequence ID" value="XM_018009119.1"/>
</dbReference>
<sequence>MKLFLIAVLCLLQLQVNLSSCWGFYKYTASILQIEVLPHEEELVIDFSDLHIVGRQRALNGTIRILEDMDAKSHQMSVDMLNDPSLNGQWKTMIFAMPLINVCYAMRFFIGSYGKSTMQLGVNTNVPFDGTQCPLPKGTYFTNNLLLNTETWPDVVPYGGLRINLRFFKQNKPAGGLSITIDVQKKQ</sequence>
<organism evidence="2 3">
    <name type="scientific">Drosophila arizonae</name>
    <name type="common">Fruit fly</name>
    <dbReference type="NCBI Taxonomy" id="7263"/>
    <lineage>
        <taxon>Eukaryota</taxon>
        <taxon>Metazoa</taxon>
        <taxon>Ecdysozoa</taxon>
        <taxon>Arthropoda</taxon>
        <taxon>Hexapoda</taxon>
        <taxon>Insecta</taxon>
        <taxon>Pterygota</taxon>
        <taxon>Neoptera</taxon>
        <taxon>Endopterygota</taxon>
        <taxon>Diptera</taxon>
        <taxon>Brachycera</taxon>
        <taxon>Muscomorpha</taxon>
        <taxon>Ephydroidea</taxon>
        <taxon>Drosophilidae</taxon>
        <taxon>Drosophila</taxon>
    </lineage>
</organism>
<dbReference type="Pfam" id="PF06477">
    <property type="entry name" value="DUF1091"/>
    <property type="match status" value="1"/>
</dbReference>
<evidence type="ECO:0000313" key="3">
    <source>
        <dbReference type="RefSeq" id="XP_017864608.1"/>
    </source>
</evidence>
<reference evidence="3" key="3">
    <citation type="submission" date="2025-08" db="UniProtKB">
        <authorList>
            <consortium name="RefSeq"/>
        </authorList>
    </citation>
    <scope>IDENTIFICATION</scope>
    <source>
        <tissue evidence="3">Whole organism</tissue>
    </source>
</reference>
<dbReference type="PANTHER" id="PTHR21112:SF0">
    <property type="entry name" value="CHEMOSENSORY PROTEIN A 29A-RELATED"/>
    <property type="match status" value="1"/>
</dbReference>
<evidence type="ECO:0000256" key="1">
    <source>
        <dbReference type="SAM" id="SignalP"/>
    </source>
</evidence>
<gene>
    <name evidence="3" type="primary">LOC108614901</name>
</gene>
<keyword evidence="1" id="KW-0732">Signal</keyword>
<reference evidence="2" key="2">
    <citation type="journal article" date="2016" name="G3 (Bethesda)">
        <title>Genome Evolution in Three Species of Cactophilic Drosophila.</title>
        <authorList>
            <person name="Sanchez-Flores A."/>
            <person name="Penazola F."/>
            <person name="Carpinteyro-Ponce J."/>
            <person name="Nazario-Yepiz N."/>
            <person name="Abreu-Goodger C."/>
            <person name="Machado C.A."/>
            <person name="Markow T.A."/>
        </authorList>
    </citation>
    <scope>NUCLEOTIDE SEQUENCE [LARGE SCALE GENOMIC DNA]</scope>
</reference>
<evidence type="ECO:0000313" key="2">
    <source>
        <dbReference type="Proteomes" id="UP000694904"/>
    </source>
</evidence>